<keyword evidence="3 4" id="KW-0175">Coiled coil</keyword>
<feature type="coiled-coil region" evidence="4">
    <location>
        <begin position="167"/>
        <end position="232"/>
    </location>
</feature>
<keyword evidence="2" id="KW-0963">Cytoplasm</keyword>
<sequence length="308" mass="35225">MASHPGDPKPQSLPPPVASLQHLKKALNLTKDPEALQKLIKENEEYKKKIRMQRYSDVPERSQTQVQVAELQQELQQFAHQCQTMYHRLTNAENIKSIPIASMQNYDLLAENEKLRAKVAEVTEMNKKWQMYNQQREAYMKKLCSLGSGVGQCRTQEGVKTSQNTNIGNVQKDTSKLEEENLALKAQIKIFTEDFESERQDREKAQARVNDLEEELIKLKETQHEKNSTTSELGYSRSLGKYDYPTQQKLYSPQFSRISKHGGLATDGCSETLAPRSPSSPTKKLACPSCMKIFEKQSELLEHVDICF</sequence>
<evidence type="ECO:0000256" key="4">
    <source>
        <dbReference type="SAM" id="Coils"/>
    </source>
</evidence>
<gene>
    <name evidence="6" type="ORF">SPHA_47067</name>
</gene>
<dbReference type="GO" id="GO:0000281">
    <property type="term" value="P:mitotic cytokinesis"/>
    <property type="evidence" value="ECO:0007669"/>
    <property type="project" value="InterPro"/>
</dbReference>
<dbReference type="Pfam" id="PF12180">
    <property type="entry name" value="EABR"/>
    <property type="match status" value="1"/>
</dbReference>
<dbReference type="PANTHER" id="PTHR31838">
    <property type="entry name" value="CENTROSOMAL PROTEIN OF 55 KDA"/>
    <property type="match status" value="1"/>
</dbReference>
<evidence type="ECO:0000256" key="3">
    <source>
        <dbReference type="ARBA" id="ARBA00023054"/>
    </source>
</evidence>
<evidence type="ECO:0000313" key="6">
    <source>
        <dbReference type="EMBL" id="CAE1288348.1"/>
    </source>
</evidence>
<protein>
    <recommendedName>
        <fullName evidence="5">TSG101 and ALIX binding domain-containing protein</fullName>
    </recommendedName>
</protein>
<dbReference type="Gene3D" id="1.20.5.990">
    <property type="entry name" value="Nemo cc2-lz domain - 1d5 darpin complex"/>
    <property type="match status" value="1"/>
</dbReference>
<evidence type="ECO:0000256" key="2">
    <source>
        <dbReference type="ARBA" id="ARBA00022490"/>
    </source>
</evidence>
<dbReference type="GO" id="GO:0051896">
    <property type="term" value="P:regulation of phosphatidylinositol 3-kinase/protein kinase B signal transduction"/>
    <property type="evidence" value="ECO:0007669"/>
    <property type="project" value="InterPro"/>
</dbReference>
<dbReference type="GO" id="GO:0005737">
    <property type="term" value="C:cytoplasm"/>
    <property type="evidence" value="ECO:0007669"/>
    <property type="project" value="UniProtKB-SubCell"/>
</dbReference>
<evidence type="ECO:0000313" key="7">
    <source>
        <dbReference type="Proteomes" id="UP000597762"/>
    </source>
</evidence>
<dbReference type="OrthoDB" id="6066489at2759"/>
<keyword evidence="7" id="KW-1185">Reference proteome</keyword>
<name>A0A812CYP2_ACAPH</name>
<evidence type="ECO:0000256" key="1">
    <source>
        <dbReference type="ARBA" id="ARBA00004496"/>
    </source>
</evidence>
<dbReference type="AlphaFoldDB" id="A0A812CYP2"/>
<dbReference type="InterPro" id="IPR038926">
    <property type="entry name" value="CEP55"/>
</dbReference>
<dbReference type="PANTHER" id="PTHR31838:SF1">
    <property type="entry name" value="CENTROSOMAL PROTEIN OF 55 KDA"/>
    <property type="match status" value="1"/>
</dbReference>
<organism evidence="6 7">
    <name type="scientific">Acanthosepion pharaonis</name>
    <name type="common">Pharaoh cuttlefish</name>
    <name type="synonym">Sepia pharaonis</name>
    <dbReference type="NCBI Taxonomy" id="158019"/>
    <lineage>
        <taxon>Eukaryota</taxon>
        <taxon>Metazoa</taxon>
        <taxon>Spiralia</taxon>
        <taxon>Lophotrochozoa</taxon>
        <taxon>Mollusca</taxon>
        <taxon>Cephalopoda</taxon>
        <taxon>Coleoidea</taxon>
        <taxon>Decapodiformes</taxon>
        <taxon>Sepiida</taxon>
        <taxon>Sepiina</taxon>
        <taxon>Sepiidae</taxon>
        <taxon>Acanthosepion</taxon>
    </lineage>
</organism>
<dbReference type="Proteomes" id="UP000597762">
    <property type="component" value="Unassembled WGS sequence"/>
</dbReference>
<accession>A0A812CYP2</accession>
<comment type="caution">
    <text evidence="6">The sequence shown here is derived from an EMBL/GenBank/DDBJ whole genome shotgun (WGS) entry which is preliminary data.</text>
</comment>
<comment type="subcellular location">
    <subcellularLocation>
        <location evidence="1">Cytoplasm</location>
    </subcellularLocation>
</comment>
<dbReference type="Gene3D" id="1.20.5.1180">
    <property type="entry name" value="Geminin coiled-coil domain"/>
    <property type="match status" value="1"/>
</dbReference>
<dbReference type="InterPro" id="IPR022008">
    <property type="entry name" value="EABR"/>
</dbReference>
<feature type="domain" description="TSG101 and ALIX binding" evidence="5">
    <location>
        <begin position="118"/>
        <end position="144"/>
    </location>
</feature>
<reference evidence="6" key="1">
    <citation type="submission" date="2021-01" db="EMBL/GenBank/DDBJ databases">
        <authorList>
            <person name="Li R."/>
            <person name="Bekaert M."/>
        </authorList>
    </citation>
    <scope>NUCLEOTIDE SEQUENCE</scope>
    <source>
        <strain evidence="6">Farmed</strain>
    </source>
</reference>
<proteinExistence type="predicted"/>
<evidence type="ECO:0000259" key="5">
    <source>
        <dbReference type="Pfam" id="PF12180"/>
    </source>
</evidence>
<dbReference type="EMBL" id="CAHIKZ030002528">
    <property type="protein sequence ID" value="CAE1288348.1"/>
    <property type="molecule type" value="Genomic_DNA"/>
</dbReference>